<feature type="domain" description="Phospholipid/glycerol acyltransferase" evidence="11">
    <location>
        <begin position="67"/>
        <end position="182"/>
    </location>
</feature>
<comment type="caution">
    <text evidence="12">The sequence shown here is derived from an EMBL/GenBank/DDBJ whole genome shotgun (WGS) entry which is preliminary data.</text>
</comment>
<reference evidence="12 13" key="1">
    <citation type="submission" date="2024-09" db="EMBL/GenBank/DDBJ databases">
        <authorList>
            <person name="Sun Q."/>
            <person name="Mori K."/>
        </authorList>
    </citation>
    <scope>NUCLEOTIDE SEQUENCE [LARGE SCALE GENOMIC DNA]</scope>
    <source>
        <strain evidence="12 13">CCM 8545</strain>
    </source>
</reference>
<feature type="transmembrane region" description="Helical" evidence="10">
    <location>
        <begin position="6"/>
        <end position="27"/>
    </location>
</feature>
<keyword evidence="9" id="KW-0594">Phospholipid biosynthesis</keyword>
<name>A0ABV6CDV0_9GAMM</name>
<evidence type="ECO:0000256" key="7">
    <source>
        <dbReference type="ARBA" id="ARBA00022679"/>
    </source>
</evidence>
<dbReference type="Proteomes" id="UP001589758">
    <property type="component" value="Unassembled WGS sequence"/>
</dbReference>
<comment type="domain">
    <text evidence="9">The HXXXXD motif is essential for acyltransferase activity and may constitute the binding site for the phosphate moiety of the glycerol-3-phosphate.</text>
</comment>
<sequence>MLSVIRIFLTVLFTAVVCSVGLIICLFKPKDLNHVYRVARFFRFLAPLYGIKVILRYEDRSTVPEQAIYITNHQNNLDLVTAAGIVSPKTVTVGKKSLKWIPIWGQLYWLSGNILIDRENQKKAIQTMNHVVDEIKQKGVSIWMFPEGTRSRGRGLLPFKAGAFHSAIGANVPIVPICVSNITGSKVNLNRWNNGYVIVEMLKPIDVTPYIEEQNSRKAARDLSQLAFDIMKKRIEELDKEVLEIEASIEQKR</sequence>
<keyword evidence="10" id="KW-1133">Transmembrane helix</keyword>
<keyword evidence="10" id="KW-0472">Membrane</keyword>
<keyword evidence="7 9" id="KW-0808">Transferase</keyword>
<evidence type="ECO:0000256" key="1">
    <source>
        <dbReference type="ARBA" id="ARBA00001141"/>
    </source>
</evidence>
<evidence type="ECO:0000256" key="5">
    <source>
        <dbReference type="ARBA" id="ARBA00013211"/>
    </source>
</evidence>
<comment type="pathway">
    <text evidence="2">Phospholipid metabolism; CDP-diacylglycerol biosynthesis; CDP-diacylglycerol from sn-glycerol 3-phosphate: step 2/3.</text>
</comment>
<evidence type="ECO:0000256" key="8">
    <source>
        <dbReference type="ARBA" id="ARBA00023315"/>
    </source>
</evidence>
<evidence type="ECO:0000256" key="10">
    <source>
        <dbReference type="SAM" id="Phobius"/>
    </source>
</evidence>
<gene>
    <name evidence="12" type="ORF">ACFFIT_12070</name>
</gene>
<evidence type="ECO:0000256" key="4">
    <source>
        <dbReference type="ARBA" id="ARBA00008655"/>
    </source>
</evidence>
<organism evidence="12 13">
    <name type="scientific">Thorsellia kenyensis</name>
    <dbReference type="NCBI Taxonomy" id="1549888"/>
    <lineage>
        <taxon>Bacteria</taxon>
        <taxon>Pseudomonadati</taxon>
        <taxon>Pseudomonadota</taxon>
        <taxon>Gammaproteobacteria</taxon>
        <taxon>Enterobacterales</taxon>
        <taxon>Thorselliaceae</taxon>
        <taxon>Thorsellia</taxon>
    </lineage>
</organism>
<comment type="similarity">
    <text evidence="4 9">Belongs to the 1-acyl-sn-glycerol-3-phosphate acyltransferase family.</text>
</comment>
<comment type="catalytic activity">
    <reaction evidence="1 9">
        <text>a 1-acyl-sn-glycero-3-phosphate + an acyl-CoA = a 1,2-diacyl-sn-glycero-3-phosphate + CoA</text>
        <dbReference type="Rhea" id="RHEA:19709"/>
        <dbReference type="ChEBI" id="CHEBI:57287"/>
        <dbReference type="ChEBI" id="CHEBI:57970"/>
        <dbReference type="ChEBI" id="CHEBI:58342"/>
        <dbReference type="ChEBI" id="CHEBI:58608"/>
        <dbReference type="EC" id="2.3.1.51"/>
    </reaction>
</comment>
<keyword evidence="9" id="KW-0443">Lipid metabolism</keyword>
<evidence type="ECO:0000259" key="11">
    <source>
        <dbReference type="SMART" id="SM00563"/>
    </source>
</evidence>
<dbReference type="CDD" id="cd07989">
    <property type="entry name" value="LPLAT_AGPAT-like"/>
    <property type="match status" value="1"/>
</dbReference>
<evidence type="ECO:0000313" key="13">
    <source>
        <dbReference type="Proteomes" id="UP001589758"/>
    </source>
</evidence>
<dbReference type="SUPFAM" id="SSF69593">
    <property type="entry name" value="Glycerol-3-phosphate (1)-acyltransferase"/>
    <property type="match status" value="1"/>
</dbReference>
<dbReference type="EMBL" id="JBHLXE010000108">
    <property type="protein sequence ID" value="MFC0180807.1"/>
    <property type="molecule type" value="Genomic_DNA"/>
</dbReference>
<comment type="pathway">
    <text evidence="3">Lipid metabolism.</text>
</comment>
<protein>
    <recommendedName>
        <fullName evidence="6 9">1-acyl-sn-glycerol-3-phosphate acyltransferase</fullName>
        <ecNumber evidence="5 9">2.3.1.51</ecNumber>
    </recommendedName>
</protein>
<dbReference type="PANTHER" id="PTHR10434:SF11">
    <property type="entry name" value="1-ACYL-SN-GLYCEROL-3-PHOSPHATE ACYLTRANSFERASE"/>
    <property type="match status" value="1"/>
</dbReference>
<keyword evidence="13" id="KW-1185">Reference proteome</keyword>
<evidence type="ECO:0000256" key="6">
    <source>
        <dbReference type="ARBA" id="ARBA00016139"/>
    </source>
</evidence>
<keyword evidence="9" id="KW-0444">Lipid biosynthesis</keyword>
<dbReference type="RefSeq" id="WP_385877983.1">
    <property type="nucleotide sequence ID" value="NZ_JBHLXE010000108.1"/>
</dbReference>
<dbReference type="InterPro" id="IPR004552">
    <property type="entry name" value="AGP_acyltrans"/>
</dbReference>
<accession>A0ABV6CDV0</accession>
<evidence type="ECO:0000256" key="3">
    <source>
        <dbReference type="ARBA" id="ARBA00005189"/>
    </source>
</evidence>
<dbReference type="SMART" id="SM00563">
    <property type="entry name" value="PlsC"/>
    <property type="match status" value="1"/>
</dbReference>
<evidence type="ECO:0000256" key="2">
    <source>
        <dbReference type="ARBA" id="ARBA00004728"/>
    </source>
</evidence>
<dbReference type="Pfam" id="PF01553">
    <property type="entry name" value="Acyltransferase"/>
    <property type="match status" value="1"/>
</dbReference>
<dbReference type="InterPro" id="IPR002123">
    <property type="entry name" value="Plipid/glycerol_acylTrfase"/>
</dbReference>
<dbReference type="NCBIfam" id="TIGR00530">
    <property type="entry name" value="AGP_acyltrn"/>
    <property type="match status" value="1"/>
</dbReference>
<dbReference type="PANTHER" id="PTHR10434">
    <property type="entry name" value="1-ACYL-SN-GLYCEROL-3-PHOSPHATE ACYLTRANSFERASE"/>
    <property type="match status" value="1"/>
</dbReference>
<keyword evidence="10" id="KW-0812">Transmembrane</keyword>
<keyword evidence="9" id="KW-1208">Phospholipid metabolism</keyword>
<dbReference type="GO" id="GO:0003841">
    <property type="term" value="F:1-acylglycerol-3-phosphate O-acyltransferase activity"/>
    <property type="evidence" value="ECO:0007669"/>
    <property type="project" value="UniProtKB-EC"/>
</dbReference>
<evidence type="ECO:0000313" key="12">
    <source>
        <dbReference type="EMBL" id="MFC0180807.1"/>
    </source>
</evidence>
<dbReference type="EC" id="2.3.1.51" evidence="5 9"/>
<keyword evidence="8 9" id="KW-0012">Acyltransferase</keyword>
<evidence type="ECO:0000256" key="9">
    <source>
        <dbReference type="RuleBase" id="RU361267"/>
    </source>
</evidence>
<proteinExistence type="inferred from homology"/>